<feature type="compositionally biased region" description="Polar residues" evidence="1">
    <location>
        <begin position="28"/>
        <end position="39"/>
    </location>
</feature>
<feature type="compositionally biased region" description="Low complexity" evidence="1">
    <location>
        <begin position="9"/>
        <end position="21"/>
    </location>
</feature>
<accession>A0A2W2GR28</accession>
<evidence type="ECO:0000313" key="3">
    <source>
        <dbReference type="Proteomes" id="UP000248544"/>
    </source>
</evidence>
<evidence type="ECO:0000313" key="2">
    <source>
        <dbReference type="EMBL" id="PZG51986.1"/>
    </source>
</evidence>
<reference evidence="2 3" key="1">
    <citation type="submission" date="2018-01" db="EMBL/GenBank/DDBJ databases">
        <title>Draft genome sequence of Sphaerisporangium sp. 7K107.</title>
        <authorList>
            <person name="Sahin N."/>
            <person name="Saygin H."/>
            <person name="Ay H."/>
        </authorList>
    </citation>
    <scope>NUCLEOTIDE SEQUENCE [LARGE SCALE GENOMIC DNA]</scope>
    <source>
        <strain evidence="2 3">7K107</strain>
    </source>
</reference>
<proteinExistence type="predicted"/>
<comment type="caution">
    <text evidence="2">The sequence shown here is derived from an EMBL/GenBank/DDBJ whole genome shotgun (WGS) entry which is preliminary data.</text>
</comment>
<keyword evidence="3" id="KW-1185">Reference proteome</keyword>
<feature type="region of interest" description="Disordered" evidence="1">
    <location>
        <begin position="1"/>
        <end position="61"/>
    </location>
</feature>
<name>A0A2W2GR28_9ACTN</name>
<gene>
    <name evidence="2" type="ORF">C1I98_07945</name>
</gene>
<dbReference type="Proteomes" id="UP000248544">
    <property type="component" value="Unassembled WGS sequence"/>
</dbReference>
<sequence>MPSFRPNLVTAVATSRSATSAGRPGRISGTSPATLSSGRISPVRASRARKMPPEGSHSRSSMAWVISSALRRCGAGSASTTAAIRASAASAAPYRALNSGSSTTKPVRPV</sequence>
<dbReference type="EMBL" id="POUA01000039">
    <property type="protein sequence ID" value="PZG51986.1"/>
    <property type="molecule type" value="Genomic_DNA"/>
</dbReference>
<organism evidence="2 3">
    <name type="scientific">Spongiactinospora gelatinilytica</name>
    <dbReference type="NCBI Taxonomy" id="2666298"/>
    <lineage>
        <taxon>Bacteria</taxon>
        <taxon>Bacillati</taxon>
        <taxon>Actinomycetota</taxon>
        <taxon>Actinomycetes</taxon>
        <taxon>Streptosporangiales</taxon>
        <taxon>Streptosporangiaceae</taxon>
        <taxon>Spongiactinospora</taxon>
    </lineage>
</organism>
<evidence type="ECO:0000256" key="1">
    <source>
        <dbReference type="SAM" id="MobiDB-lite"/>
    </source>
</evidence>
<dbReference type="AlphaFoldDB" id="A0A2W2GR28"/>
<protein>
    <submittedName>
        <fullName evidence="2">Uncharacterized protein</fullName>
    </submittedName>
</protein>